<dbReference type="AlphaFoldDB" id="A0AAD6QH73"/>
<gene>
    <name evidence="2" type="ORF">NC653_018784</name>
</gene>
<dbReference type="Proteomes" id="UP001164929">
    <property type="component" value="Chromosome 7"/>
</dbReference>
<evidence type="ECO:0000313" key="2">
    <source>
        <dbReference type="EMBL" id="KAJ6990337.1"/>
    </source>
</evidence>
<name>A0AAD6QH73_9ROSI</name>
<sequence length="57" mass="6779">MTIPIQKIKKFLFYPLMCARVYCLWIAKFDGQYINFNCILLIIRLVFPCYTNILTIG</sequence>
<reference evidence="2" key="1">
    <citation type="journal article" date="2023" name="Mol. Ecol. Resour.">
        <title>Chromosome-level genome assembly of a triploid poplar Populus alba 'Berolinensis'.</title>
        <authorList>
            <person name="Chen S."/>
            <person name="Yu Y."/>
            <person name="Wang X."/>
            <person name="Wang S."/>
            <person name="Zhang T."/>
            <person name="Zhou Y."/>
            <person name="He R."/>
            <person name="Meng N."/>
            <person name="Wang Y."/>
            <person name="Liu W."/>
            <person name="Liu Z."/>
            <person name="Liu J."/>
            <person name="Guo Q."/>
            <person name="Huang H."/>
            <person name="Sederoff R.R."/>
            <person name="Wang G."/>
            <person name="Qu G."/>
            <person name="Chen S."/>
        </authorList>
    </citation>
    <scope>NUCLEOTIDE SEQUENCE</scope>
    <source>
        <strain evidence="2">SC-2020</strain>
    </source>
</reference>
<proteinExistence type="predicted"/>
<evidence type="ECO:0000313" key="3">
    <source>
        <dbReference type="Proteomes" id="UP001164929"/>
    </source>
</evidence>
<feature type="transmembrane region" description="Helical" evidence="1">
    <location>
        <begin position="33"/>
        <end position="54"/>
    </location>
</feature>
<dbReference type="EMBL" id="JAQIZT010000007">
    <property type="protein sequence ID" value="KAJ6990337.1"/>
    <property type="molecule type" value="Genomic_DNA"/>
</dbReference>
<keyword evidence="1" id="KW-0472">Membrane</keyword>
<protein>
    <submittedName>
        <fullName evidence="2">Uncharacterized protein</fullName>
    </submittedName>
</protein>
<comment type="caution">
    <text evidence="2">The sequence shown here is derived from an EMBL/GenBank/DDBJ whole genome shotgun (WGS) entry which is preliminary data.</text>
</comment>
<evidence type="ECO:0000256" key="1">
    <source>
        <dbReference type="SAM" id="Phobius"/>
    </source>
</evidence>
<organism evidence="2 3">
    <name type="scientific">Populus alba x Populus x berolinensis</name>
    <dbReference type="NCBI Taxonomy" id="444605"/>
    <lineage>
        <taxon>Eukaryota</taxon>
        <taxon>Viridiplantae</taxon>
        <taxon>Streptophyta</taxon>
        <taxon>Embryophyta</taxon>
        <taxon>Tracheophyta</taxon>
        <taxon>Spermatophyta</taxon>
        <taxon>Magnoliopsida</taxon>
        <taxon>eudicotyledons</taxon>
        <taxon>Gunneridae</taxon>
        <taxon>Pentapetalae</taxon>
        <taxon>rosids</taxon>
        <taxon>fabids</taxon>
        <taxon>Malpighiales</taxon>
        <taxon>Salicaceae</taxon>
        <taxon>Saliceae</taxon>
        <taxon>Populus</taxon>
    </lineage>
</organism>
<keyword evidence="1" id="KW-1133">Transmembrane helix</keyword>
<accession>A0AAD6QH73</accession>
<keyword evidence="3" id="KW-1185">Reference proteome</keyword>
<keyword evidence="1" id="KW-0812">Transmembrane</keyword>